<keyword evidence="11" id="KW-1185">Reference proteome</keyword>
<reference evidence="10 11" key="1">
    <citation type="journal article" date="2017" name="Mol. Biol. Evol.">
        <title>The 4-celled Tetrabaena socialis nuclear genome reveals the essential components for genetic control of cell number at the origin of multicellularity in the volvocine lineage.</title>
        <authorList>
            <person name="Featherston J."/>
            <person name="Arakaki Y."/>
            <person name="Hanschen E.R."/>
            <person name="Ferris P.J."/>
            <person name="Michod R.E."/>
            <person name="Olson B.J.S.C."/>
            <person name="Nozaki H."/>
            <person name="Durand P.M."/>
        </authorList>
    </citation>
    <scope>NUCLEOTIDE SEQUENCE [LARGE SCALE GENOMIC DNA]</scope>
    <source>
        <strain evidence="10 11">NIES-571</strain>
    </source>
</reference>
<keyword evidence="6" id="KW-0788">Thiol protease</keyword>
<feature type="non-terminal residue" evidence="10">
    <location>
        <position position="1"/>
    </location>
</feature>
<evidence type="ECO:0000256" key="2">
    <source>
        <dbReference type="ARBA" id="ARBA00012759"/>
    </source>
</evidence>
<dbReference type="GO" id="GO:0004843">
    <property type="term" value="F:cysteine-type deubiquitinase activity"/>
    <property type="evidence" value="ECO:0007669"/>
    <property type="project" value="UniProtKB-EC"/>
</dbReference>
<accession>A0A2J8AJS7</accession>
<dbReference type="EC" id="3.4.19.12" evidence="2"/>
<evidence type="ECO:0000259" key="8">
    <source>
        <dbReference type="Pfam" id="PF12340"/>
    </source>
</evidence>
<dbReference type="InterPro" id="IPR022105">
    <property type="entry name" value="DUF3645"/>
</dbReference>
<sequence length="3013" mass="325593">TAAHATGAMAPSDDATAGAWCEAEPLLTSLFCLTHAPASSLQSESQARALCDLVERFAQSIQSDTAVDGSCMCVGLSADDLQALGDASAVLNSQVAWFPDYGCALLALGSLGGDAPDVRLQPGEVALQLVGLDEWAFRPHSYPGGVQHTAAPGANVTLYCGTIDVGQCGELLSHALEFVEVWSKRRAAASKGFHRTPAFMHAVLLDARESLAADTKEGFPRRMPRGGFTDVGPHTGGDVVRDTCWPLVKAVLQVLLERGGFCCSPQQQQPQLLFHKALAQLDLWLLSGQVQLLKPALATPTMLTVAWQMLRSASLKAAALADEGYDMSAFEAACRSLEARLQDTACRRAVLASRALELPAANGFPALLGTVTPPSGVLPAAFQPRAEDGGLQAARLRAGRNLGSLPLLARGAPMWQLLAFLQQQPFSAQPGSDVAALLALRSFERELFDRAASGFDHPANQLGLDDVAALEAAVDAYRALLLRFMGTEASGAMMAAEQRSRELLVVWVAYCLMHGAAGREHPIVLRYGVMAPCDSLRHLVLSDKAAVDAALSVAAYLQRCSVPGRRLFSLLDGGASTMSAALEFAQACPRLQGIWAAERWDAEQRTAGHWAEVQRKQRLAADLRQRLSSLVSEGGKLAAELRQHTTTYYAAPHGSYQQSTAQSNVDSTRNRVHRNTADQQRVGGELAEAEKAPPSVMQPLPSDSKLAYQWLFFLFMPPLFRCLSRASFLAQQMLLPRPCSAEVAKAVADAFSTSLVAHHKAQRAIRMYHLVPRQRTDGADGAVKLWSRAHLPDAKDIGPKHVDSCTSPSHGVWYPDSVPPSMAWSGSGSVADQGQGFPSPFFNPFAPVDERTVELYFTEQLPQHAASLQWTMHQRGTVGATPAERGNIGIAQQGSRPGCLSKPAYLTFCGLRSYPLGQLRRLCAALHDRVLPLSEPAVQVLVRQLLTHIGSLTASTPPALLWRTGWAEAGDVLETLCFELAALAGELENTPREQEAVLLLGEVAAYLSDWHPPCGAVARRFAAMTSRVADGMEPQLGAAAAGGDSALIAQLQAKQCRWRAMALLCYGAGPLGVEDVGAMLQLAVLLNHGRVFQEDVVLRAQLEALHVRAHNVMAARIGDVLSAVAQRPGILTGAVKRVQLDRTPDALPWAQLAEAAVGHQRRDLASFEAVGPDGSRLYSINLLDGTVLFDGWPPSRLPKDITQHRLFLRTFGCCTFEVTRTGVGVMQALRPVYGRLYDFQLSADGQQLTITEVDREQDVQLELLDGGSDHACCEWGAELPVRLRKLYSHWLNREHGVIVIRTPGFESNDVHFLLQCAATIGPAAAAGYDVRRVPPHLWARHWTLLLSEHLDQLTDRMVLLRGSSMLETFLAKYEQVPYIHTYDISDGDGGTLFELPRYGLEFVLRGGQVLSRNYTGYRLRSRQQLVGDEPLDGSAMGGGDGVSYTIPDFQQYLVLERVQVPSGYVPGARRADVLVLVPAGEVVVDRALSSSGGGANAGGLVRIDISEKCEESLKSRWWLANVPYCMPPNPHARGGDARITMGAHCYEVHGRFGHLRAGSVLARLQLAALYAATSTPLFEPLSRCTGAQTAMQLLRQCWGNRPLTGEELAQLRSVGPLGGHLAAGLRVLAHELEASACQLSHLHAPTTSAAVTPPTVELDPDAAIAYEHEARSGRTSGGWGPNPRLQLTRAEEERTLGLSRGASPLPTGLRRALYSPIELADPFPVAASFVAEAEERLSGLVVLAQSTAAPPYPLGSQQPGAGGDLERAMHAELAASWEAHHLHPSAEQHGVVAVAEECILSLQAIVKQHRASAEAYLLRNVSSVPHTVGPHGTSFRLLRLSDAAPSVGPLDLARCAWQPQLLRAFNSFLSEEACAELHRGVLTWLELCVLEDRLGRLQLLAAAGDDRRPLLVQELLVRREWDVAEHPQWLVFEAEGQLQIRPAQYAVAKQLMGDPGAIAQLNMGEGKTRVILPMLVLHWANGTHLVRLNFLSTLLDEAYGHLHNHLCASVLGRKLFALPFNRDVRLTAAGAGAMRACLAYCQQEGGLLLVAPEHRLSLQLKWHELRAEGRATAQVCAVLQAVARLPYCDLLDESDELLHHRYQLIYACGAPVALSALQERTRGAQALLRTLSQLAARGELPLSPEAWVLEPAPGHPPGSFCGLRLLPGESLTSGMAELRELLARQLVEEPPYEFRWLKRHPLEEYILECITSDSAAASDLLAAAAAAGGAAPEDALTADQLGLVLALRGLLACNVLQQCLQKRHRVDFGVSRRTSARKRMAVPFRAAHTPSERSEYAQPDVALVLSLLAYYGDGLTRAQFRAALDELMKMGPNAQRPYYKEWLELSRAAMSEGGHSTTSPWTASSSWTPPTRTKLLHRYFSHNQAVLNYCVFPSETRQFPQRLATSAWHLADNERGRVVGFSGTNDNHRLLPTQVRQAELAEPSLRGTNGKMLDVMQAHTLAVSTLEQAAADKPVWQLLLDLAVDQGLDALLDCGALLAGASNSEAAQYLLPRLDRARFKGVCFYNESARSWVVCDEHGRQLPRHSSPIAEREAFVIFDDARCRGADLQLRREAVGLLTLGPGLCKDKLMQAAGRLRLLGRGQQLHIAATADIAAKVAAHGGGAAAPAVLPVLRWVMHNTVHATLQGVLPWAAQGLHFAAAKGVPERAVQDELLALQDLYGSSRTPEPVGRVVAVKADKLRAACAVRGGPLAADMQALVRQVVDRSGLYGDGHEVRAGGGGADEECERELEEEEEEEQEVERQVPRAQPAAERDWDYATALAARSPSQLDPAARVVPLPAVAQRLEPGTLADIGWSPRVFCTSNFAHAIAGLQPGAALNEYLRAVDALLLFPGSGELLLLSEREADQLLGRIWAARDGGGGGGAPAAPAPLLVSLGYARLALSTGAAPLLQQAKRCVRHAAPPAAAIVPHRADGGGQAALSGFRQWLSPLLCVQLFNGEASYGCAQQRRELDRLMARRLGDAEALVAMRGKQPTLPRSDLEQACREGRDAGDM</sequence>
<feature type="domain" description="DUF3645" evidence="9">
    <location>
        <begin position="2276"/>
        <end position="2305"/>
    </location>
</feature>
<dbReference type="InterPro" id="IPR022099">
    <property type="entry name" value="DUF3638"/>
</dbReference>
<name>A0A2J8AJS7_9CHLO</name>
<evidence type="ECO:0000256" key="3">
    <source>
        <dbReference type="ARBA" id="ARBA00022670"/>
    </source>
</evidence>
<evidence type="ECO:0000256" key="4">
    <source>
        <dbReference type="ARBA" id="ARBA00022786"/>
    </source>
</evidence>
<dbReference type="OrthoDB" id="538905at2759"/>
<comment type="caution">
    <text evidence="10">The sequence shown here is derived from an EMBL/GenBank/DDBJ whole genome shotgun (WGS) entry which is preliminary data.</text>
</comment>
<dbReference type="Pfam" id="PF12340">
    <property type="entry name" value="DUF3638"/>
    <property type="match status" value="1"/>
</dbReference>
<keyword evidence="5" id="KW-0378">Hydrolase</keyword>
<evidence type="ECO:0000256" key="6">
    <source>
        <dbReference type="ARBA" id="ARBA00022807"/>
    </source>
</evidence>
<evidence type="ECO:0000256" key="5">
    <source>
        <dbReference type="ARBA" id="ARBA00022801"/>
    </source>
</evidence>
<dbReference type="EMBL" id="PGGS01000004">
    <property type="protein sequence ID" value="PNH12760.1"/>
    <property type="molecule type" value="Genomic_DNA"/>
</dbReference>
<keyword evidence="3" id="KW-0645">Protease</keyword>
<evidence type="ECO:0000313" key="10">
    <source>
        <dbReference type="EMBL" id="PNH12760.1"/>
    </source>
</evidence>
<evidence type="ECO:0000259" key="9">
    <source>
        <dbReference type="Pfam" id="PF12359"/>
    </source>
</evidence>
<dbReference type="Proteomes" id="UP000236333">
    <property type="component" value="Unassembled WGS sequence"/>
</dbReference>
<dbReference type="PANTHER" id="PTHR13367">
    <property type="entry name" value="UBIQUITIN THIOESTERASE"/>
    <property type="match status" value="1"/>
</dbReference>
<dbReference type="GO" id="GO:0006508">
    <property type="term" value="P:proteolysis"/>
    <property type="evidence" value="ECO:0007669"/>
    <property type="project" value="UniProtKB-KW"/>
</dbReference>
<feature type="region of interest" description="Disordered" evidence="7">
    <location>
        <begin position="2753"/>
        <end position="2772"/>
    </location>
</feature>
<feature type="domain" description="DUF3638" evidence="8">
    <location>
        <begin position="1919"/>
        <end position="2135"/>
    </location>
</feature>
<evidence type="ECO:0000256" key="1">
    <source>
        <dbReference type="ARBA" id="ARBA00000707"/>
    </source>
</evidence>
<organism evidence="10 11">
    <name type="scientific">Tetrabaena socialis</name>
    <dbReference type="NCBI Taxonomy" id="47790"/>
    <lineage>
        <taxon>Eukaryota</taxon>
        <taxon>Viridiplantae</taxon>
        <taxon>Chlorophyta</taxon>
        <taxon>core chlorophytes</taxon>
        <taxon>Chlorophyceae</taxon>
        <taxon>CS clade</taxon>
        <taxon>Chlamydomonadales</taxon>
        <taxon>Tetrabaenaceae</taxon>
        <taxon>Tetrabaena</taxon>
    </lineage>
</organism>
<dbReference type="Pfam" id="PF12359">
    <property type="entry name" value="DUF3645"/>
    <property type="match status" value="1"/>
</dbReference>
<protein>
    <recommendedName>
        <fullName evidence="2">ubiquitinyl hydrolase 1</fullName>
        <ecNumber evidence="2">3.4.19.12</ecNumber>
    </recommendedName>
</protein>
<dbReference type="InterPro" id="IPR051346">
    <property type="entry name" value="OTU_Deubiquitinase"/>
</dbReference>
<evidence type="ECO:0000313" key="11">
    <source>
        <dbReference type="Proteomes" id="UP000236333"/>
    </source>
</evidence>
<comment type="catalytic activity">
    <reaction evidence="1">
        <text>Thiol-dependent hydrolysis of ester, thioester, amide, peptide and isopeptide bonds formed by the C-terminal Gly of ubiquitin (a 76-residue protein attached to proteins as an intracellular targeting signal).</text>
        <dbReference type="EC" id="3.4.19.12"/>
    </reaction>
</comment>
<evidence type="ECO:0000256" key="7">
    <source>
        <dbReference type="SAM" id="MobiDB-lite"/>
    </source>
</evidence>
<feature type="region of interest" description="Disordered" evidence="7">
    <location>
        <begin position="674"/>
        <end position="697"/>
    </location>
</feature>
<gene>
    <name evidence="10" type="ORF">TSOC_000242</name>
</gene>
<proteinExistence type="predicted"/>
<dbReference type="PANTHER" id="PTHR13367:SF33">
    <property type="entry name" value="P-LOOP CONTAINING NUCLEOSIDE TRIPHOSPHATE HYDROLASE PROTEIN"/>
    <property type="match status" value="1"/>
</dbReference>
<keyword evidence="4" id="KW-0833">Ubl conjugation pathway</keyword>